<sequence length="63" mass="6168">MKRNDKLSMNKGRIGPENIGPTFPALPPIYVPTGSTGPTGPTGVTGVTGATGVTGVTGPTGST</sequence>
<dbReference type="EMBL" id="NUAP01000049">
    <property type="protein sequence ID" value="PEN85324.1"/>
    <property type="molecule type" value="Genomic_DNA"/>
</dbReference>
<feature type="non-terminal residue" evidence="2">
    <location>
        <position position="63"/>
    </location>
</feature>
<dbReference type="Proteomes" id="UP000220078">
    <property type="component" value="Unassembled WGS sequence"/>
</dbReference>
<proteinExistence type="predicted"/>
<evidence type="ECO:0000313" key="2">
    <source>
        <dbReference type="EMBL" id="PEN85324.1"/>
    </source>
</evidence>
<gene>
    <name evidence="2" type="ORF">CN551_24820</name>
</gene>
<feature type="compositionally biased region" description="Low complexity" evidence="1">
    <location>
        <begin position="31"/>
        <end position="63"/>
    </location>
</feature>
<protein>
    <recommendedName>
        <fullName evidence="4">Exosporium leader peptide</fullName>
    </recommendedName>
</protein>
<accession>A0AB36SYH5</accession>
<dbReference type="RefSeq" id="WP_142312009.1">
    <property type="nucleotide sequence ID" value="NZ_NUAP01000049.1"/>
</dbReference>
<reference evidence="2 3" key="1">
    <citation type="submission" date="2017-09" db="EMBL/GenBank/DDBJ databases">
        <title>Large-scale bioinformatics analysis of Bacillus genomes uncovers conserved roles of natural products in bacterial physiology.</title>
        <authorList>
            <consortium name="Agbiome Team Llc"/>
            <person name="Bleich R.M."/>
            <person name="Kirk G.J."/>
            <person name="Santa Maria K.C."/>
            <person name="Allen S.E."/>
            <person name="Farag S."/>
            <person name="Shank E.A."/>
            <person name="Bowers A."/>
        </authorList>
    </citation>
    <scope>NUCLEOTIDE SEQUENCE [LARGE SCALE GENOMIC DNA]</scope>
    <source>
        <strain evidence="2 3">AFS027629</strain>
    </source>
</reference>
<name>A0AB36SYH5_9BACI</name>
<organism evidence="2 3">
    <name type="scientific">Bacillus toyonensis</name>
    <dbReference type="NCBI Taxonomy" id="155322"/>
    <lineage>
        <taxon>Bacteria</taxon>
        <taxon>Bacillati</taxon>
        <taxon>Bacillota</taxon>
        <taxon>Bacilli</taxon>
        <taxon>Bacillales</taxon>
        <taxon>Bacillaceae</taxon>
        <taxon>Bacillus</taxon>
        <taxon>Bacillus cereus group</taxon>
    </lineage>
</organism>
<evidence type="ECO:0008006" key="4">
    <source>
        <dbReference type="Google" id="ProtNLM"/>
    </source>
</evidence>
<dbReference type="InterPro" id="IPR021201">
    <property type="entry name" value="Leader_pep_exosporium"/>
</dbReference>
<evidence type="ECO:0000313" key="3">
    <source>
        <dbReference type="Proteomes" id="UP000220078"/>
    </source>
</evidence>
<comment type="caution">
    <text evidence="2">The sequence shown here is derived from an EMBL/GenBank/DDBJ whole genome shotgun (WGS) entry which is preliminary data.</text>
</comment>
<dbReference type="NCBIfam" id="TIGR03720">
    <property type="entry name" value="exospor_lead"/>
    <property type="match status" value="1"/>
</dbReference>
<evidence type="ECO:0000256" key="1">
    <source>
        <dbReference type="SAM" id="MobiDB-lite"/>
    </source>
</evidence>
<feature type="region of interest" description="Disordered" evidence="1">
    <location>
        <begin position="1"/>
        <end position="63"/>
    </location>
</feature>
<dbReference type="AlphaFoldDB" id="A0AB36SYH5"/>